<dbReference type="SUPFAM" id="SSF53448">
    <property type="entry name" value="Nucleotide-diphospho-sugar transferases"/>
    <property type="match status" value="1"/>
</dbReference>
<dbReference type="EMBL" id="FXAZ01000005">
    <property type="protein sequence ID" value="SMG53664.1"/>
    <property type="molecule type" value="Genomic_DNA"/>
</dbReference>
<accession>A0A1X7LJJ7</accession>
<keyword evidence="2" id="KW-1185">Reference proteome</keyword>
<dbReference type="Gene3D" id="3.90.550.10">
    <property type="entry name" value="Spore Coat Polysaccharide Biosynthesis Protein SpsA, Chain A"/>
    <property type="match status" value="1"/>
</dbReference>
<dbReference type="RefSeq" id="WP_244903453.1">
    <property type="nucleotide sequence ID" value="NZ_FXAZ01000005.1"/>
</dbReference>
<reference evidence="1 2" key="1">
    <citation type="submission" date="2017-04" db="EMBL/GenBank/DDBJ databases">
        <authorList>
            <person name="Afonso C.L."/>
            <person name="Miller P.J."/>
            <person name="Scott M.A."/>
            <person name="Spackman E."/>
            <person name="Goraichik I."/>
            <person name="Dimitrov K.M."/>
            <person name="Suarez D.L."/>
            <person name="Swayne D.E."/>
        </authorList>
    </citation>
    <scope>NUCLEOTIDE SEQUENCE [LARGE SCALE GENOMIC DNA]</scope>
    <source>
        <strain evidence="1 2">11</strain>
    </source>
</reference>
<evidence type="ECO:0000313" key="2">
    <source>
        <dbReference type="Proteomes" id="UP000193834"/>
    </source>
</evidence>
<proteinExistence type="predicted"/>
<protein>
    <recommendedName>
        <fullName evidence="3">Anp1 protein</fullName>
    </recommendedName>
</protein>
<dbReference type="CDD" id="cd00761">
    <property type="entry name" value="Glyco_tranf_GTA_type"/>
    <property type="match status" value="1"/>
</dbReference>
<dbReference type="Proteomes" id="UP000193834">
    <property type="component" value="Unassembled WGS sequence"/>
</dbReference>
<gene>
    <name evidence="1" type="ORF">SAMN06295960_3541</name>
</gene>
<dbReference type="InterPro" id="IPR029044">
    <property type="entry name" value="Nucleotide-diphossugar_trans"/>
</dbReference>
<dbReference type="STRING" id="1852522.SAMN06295960_3541"/>
<dbReference type="AlphaFoldDB" id="A0A1X7LJJ7"/>
<evidence type="ECO:0008006" key="3">
    <source>
        <dbReference type="Google" id="ProtNLM"/>
    </source>
</evidence>
<organism evidence="1 2">
    <name type="scientific">Paenibacillus aquistagni</name>
    <dbReference type="NCBI Taxonomy" id="1852522"/>
    <lineage>
        <taxon>Bacteria</taxon>
        <taxon>Bacillati</taxon>
        <taxon>Bacillota</taxon>
        <taxon>Bacilli</taxon>
        <taxon>Bacillales</taxon>
        <taxon>Paenibacillaceae</taxon>
        <taxon>Paenibacillus</taxon>
    </lineage>
</organism>
<sequence>MQENHVLVASPIRQKPPILEAFLASLKALDKTNCRVSYLFYDDNEQPRSSRLLERFEHEEEDVTIRSYPQSNAEYECDEVTHYWKEELVWRVAAMKNECMQQAVRMNADAIFLLDSDLLVHPDTMIRLLHSNKEIISNIFWTVWEPGSMELPQVWIQDTYTLIPQRRNEELTEEEAKRRLFQLVAKLRQPGIYEVGGLGACTLIRTQAIRAGLSFSEIPNLSFWGEDRHFCIRAAALGFSLFVDTRKPAYHIYRESDLAGVRAFFKAAGIEGE</sequence>
<name>A0A1X7LJJ7_9BACL</name>
<evidence type="ECO:0000313" key="1">
    <source>
        <dbReference type="EMBL" id="SMG53664.1"/>
    </source>
</evidence>